<evidence type="ECO:0000313" key="2">
    <source>
        <dbReference type="Proteomes" id="UP001604336"/>
    </source>
</evidence>
<dbReference type="Proteomes" id="UP001604336">
    <property type="component" value="Unassembled WGS sequence"/>
</dbReference>
<accession>A0ABD1SXG7</accession>
<protein>
    <submittedName>
        <fullName evidence="1">Uncharacterized protein</fullName>
    </submittedName>
</protein>
<dbReference type="AlphaFoldDB" id="A0ABD1SXG7"/>
<keyword evidence="2" id="KW-1185">Reference proteome</keyword>
<comment type="caution">
    <text evidence="1">The sequence shown here is derived from an EMBL/GenBank/DDBJ whole genome shotgun (WGS) entry which is preliminary data.</text>
</comment>
<evidence type="ECO:0000313" key="1">
    <source>
        <dbReference type="EMBL" id="KAL2505132.1"/>
    </source>
</evidence>
<sequence>MRTKKKISLYFLSLSNEPYKPKSLEEATGNQGVEEYKYTIHTNHQPLICTSIQRSPAALSDGYNVGPVPFNWVSWDWAEIIRQWFGSQQLGSQPISSLPYTLKFCLSSTAITSNDPTESPP</sequence>
<gene>
    <name evidence="1" type="ORF">Adt_20753</name>
</gene>
<proteinExistence type="predicted"/>
<name>A0ABD1SXG7_9LAMI</name>
<dbReference type="EMBL" id="JBFOLK010000006">
    <property type="protein sequence ID" value="KAL2505132.1"/>
    <property type="molecule type" value="Genomic_DNA"/>
</dbReference>
<organism evidence="1 2">
    <name type="scientific">Abeliophyllum distichum</name>
    <dbReference type="NCBI Taxonomy" id="126358"/>
    <lineage>
        <taxon>Eukaryota</taxon>
        <taxon>Viridiplantae</taxon>
        <taxon>Streptophyta</taxon>
        <taxon>Embryophyta</taxon>
        <taxon>Tracheophyta</taxon>
        <taxon>Spermatophyta</taxon>
        <taxon>Magnoliopsida</taxon>
        <taxon>eudicotyledons</taxon>
        <taxon>Gunneridae</taxon>
        <taxon>Pentapetalae</taxon>
        <taxon>asterids</taxon>
        <taxon>lamiids</taxon>
        <taxon>Lamiales</taxon>
        <taxon>Oleaceae</taxon>
        <taxon>Forsythieae</taxon>
        <taxon>Abeliophyllum</taxon>
    </lineage>
</organism>
<reference evidence="2" key="1">
    <citation type="submission" date="2024-07" db="EMBL/GenBank/DDBJ databases">
        <title>Two chromosome-level genome assemblies of Korean endemic species Abeliophyllum distichum and Forsythia ovata (Oleaceae).</title>
        <authorList>
            <person name="Jang H."/>
        </authorList>
    </citation>
    <scope>NUCLEOTIDE SEQUENCE [LARGE SCALE GENOMIC DNA]</scope>
</reference>